<dbReference type="OrthoDB" id="5177725at2"/>
<name>A0A1E7KMM7_9ACTN</name>
<dbReference type="SUPFAM" id="SSF47413">
    <property type="entry name" value="lambda repressor-like DNA-binding domains"/>
    <property type="match status" value="1"/>
</dbReference>
<organism evidence="2 3">
    <name type="scientific">Streptomyces oceani</name>
    <dbReference type="NCBI Taxonomy" id="1075402"/>
    <lineage>
        <taxon>Bacteria</taxon>
        <taxon>Bacillati</taxon>
        <taxon>Actinomycetota</taxon>
        <taxon>Actinomycetes</taxon>
        <taxon>Kitasatosporales</taxon>
        <taxon>Streptomycetaceae</taxon>
        <taxon>Streptomyces</taxon>
    </lineage>
</organism>
<reference evidence="2 3" key="1">
    <citation type="journal article" date="2016" name="Front. Microbiol.">
        <title>Comparative Genomics Analysis of Streptomyces Species Reveals Their Adaptation to the Marine Environment and Their Diversity at the Genomic Level.</title>
        <authorList>
            <person name="Tian X."/>
            <person name="Zhang Z."/>
            <person name="Yang T."/>
            <person name="Chen M."/>
            <person name="Li J."/>
            <person name="Chen F."/>
            <person name="Yang J."/>
            <person name="Li W."/>
            <person name="Zhang B."/>
            <person name="Zhang Z."/>
            <person name="Wu J."/>
            <person name="Zhang C."/>
            <person name="Long L."/>
            <person name="Xiao J."/>
        </authorList>
    </citation>
    <scope>NUCLEOTIDE SEQUENCE [LARGE SCALE GENOMIC DNA]</scope>
    <source>
        <strain evidence="2 3">SCSIO 02100</strain>
    </source>
</reference>
<proteinExistence type="predicted"/>
<dbReference type="PATRIC" id="fig|1075402.3.peg.3461"/>
<gene>
    <name evidence="2" type="ORF">AN216_04030</name>
</gene>
<dbReference type="Pfam" id="PF19054">
    <property type="entry name" value="DUF5753"/>
    <property type="match status" value="1"/>
</dbReference>
<dbReference type="SMART" id="SM00530">
    <property type="entry name" value="HTH_XRE"/>
    <property type="match status" value="1"/>
</dbReference>
<protein>
    <submittedName>
        <fullName evidence="2">XRE family transcriptional regulator</fullName>
    </submittedName>
</protein>
<dbReference type="Gene3D" id="1.10.260.40">
    <property type="entry name" value="lambda repressor-like DNA-binding domains"/>
    <property type="match status" value="1"/>
</dbReference>
<accession>A0A1E7KMM7</accession>
<dbReference type="STRING" id="1075402.AN216_04030"/>
<dbReference type="EMBL" id="LJGU01000104">
    <property type="protein sequence ID" value="OEV05160.1"/>
    <property type="molecule type" value="Genomic_DNA"/>
</dbReference>
<dbReference type="GO" id="GO:0003677">
    <property type="term" value="F:DNA binding"/>
    <property type="evidence" value="ECO:0007669"/>
    <property type="project" value="InterPro"/>
</dbReference>
<dbReference type="CDD" id="cd00093">
    <property type="entry name" value="HTH_XRE"/>
    <property type="match status" value="1"/>
</dbReference>
<dbReference type="InterPro" id="IPR001387">
    <property type="entry name" value="Cro/C1-type_HTH"/>
</dbReference>
<evidence type="ECO:0000259" key="1">
    <source>
        <dbReference type="PROSITE" id="PS50943"/>
    </source>
</evidence>
<keyword evidence="3" id="KW-1185">Reference proteome</keyword>
<sequence>MTEPYPESRATVRRILDHPRGGPTILRIVLGTQLRRLREACGISRQEAGEEIRGSHAKISRLELGRTGYKNRDVADLLSLYGVRDPEEREEFLALAQQASVPGWWHKYNDVLPSWFEQLIGLEEAASVIRTYEVQFVPGLLQTEDYARACTRLGHPRAGEEEIEQRVRLRMARQEAVCRGDGPRLWTVVDEAALQRPLGGPGVMRAQIDQLLWAAEQPHITLQIAPFHIGGLAAAGGPVTILRFLAPDLPDVVYLEQLTTALYLDKLEEVENYMVVMDRLSATADPPAKSAEFLRELRDRI</sequence>
<dbReference type="InterPro" id="IPR043917">
    <property type="entry name" value="DUF5753"/>
</dbReference>
<dbReference type="Proteomes" id="UP000176101">
    <property type="component" value="Unassembled WGS sequence"/>
</dbReference>
<dbReference type="PROSITE" id="PS50943">
    <property type="entry name" value="HTH_CROC1"/>
    <property type="match status" value="1"/>
</dbReference>
<feature type="domain" description="HTH cro/C1-type" evidence="1">
    <location>
        <begin position="34"/>
        <end position="89"/>
    </location>
</feature>
<comment type="caution">
    <text evidence="2">The sequence shown here is derived from an EMBL/GenBank/DDBJ whole genome shotgun (WGS) entry which is preliminary data.</text>
</comment>
<dbReference type="Pfam" id="PF13560">
    <property type="entry name" value="HTH_31"/>
    <property type="match status" value="1"/>
</dbReference>
<evidence type="ECO:0000313" key="2">
    <source>
        <dbReference type="EMBL" id="OEV05160.1"/>
    </source>
</evidence>
<dbReference type="InterPro" id="IPR010982">
    <property type="entry name" value="Lambda_DNA-bd_dom_sf"/>
</dbReference>
<dbReference type="RefSeq" id="WP_070195192.1">
    <property type="nucleotide sequence ID" value="NZ_LJGU01000104.1"/>
</dbReference>
<dbReference type="AlphaFoldDB" id="A0A1E7KMM7"/>
<evidence type="ECO:0000313" key="3">
    <source>
        <dbReference type="Proteomes" id="UP000176101"/>
    </source>
</evidence>